<dbReference type="InterPro" id="IPR036188">
    <property type="entry name" value="FAD/NAD-bd_sf"/>
</dbReference>
<keyword evidence="2" id="KW-0560">Oxidoreductase</keyword>
<dbReference type="Pfam" id="PF01593">
    <property type="entry name" value="Amino_oxidase"/>
    <property type="match status" value="1"/>
</dbReference>
<dbReference type="Gene3D" id="1.10.3110.10">
    <property type="entry name" value="protoporphyrinogen ix oxidase, domain 3"/>
    <property type="match status" value="1"/>
</dbReference>
<dbReference type="RefSeq" id="WP_182838345.1">
    <property type="nucleotide sequence ID" value="NZ_BAAABQ010000056.1"/>
</dbReference>
<dbReference type="Gene3D" id="3.50.50.60">
    <property type="entry name" value="FAD/NAD(P)-binding domain"/>
    <property type="match status" value="1"/>
</dbReference>
<proteinExistence type="predicted"/>
<dbReference type="GO" id="GO:0004729">
    <property type="term" value="F:oxygen-dependent protoporphyrinogen oxidase activity"/>
    <property type="evidence" value="ECO:0007669"/>
    <property type="project" value="UniProtKB-EC"/>
</dbReference>
<dbReference type="InterPro" id="IPR050464">
    <property type="entry name" value="Zeta_carotene_desat/Oxidored"/>
</dbReference>
<dbReference type="SUPFAM" id="SSF54373">
    <property type="entry name" value="FAD-linked reductases, C-terminal domain"/>
    <property type="match status" value="1"/>
</dbReference>
<dbReference type="EMBL" id="JACJID010000003">
    <property type="protein sequence ID" value="MBA8927454.1"/>
    <property type="molecule type" value="Genomic_DNA"/>
</dbReference>
<dbReference type="Proteomes" id="UP000517916">
    <property type="component" value="Unassembled WGS sequence"/>
</dbReference>
<evidence type="ECO:0000313" key="3">
    <source>
        <dbReference type="Proteomes" id="UP000517916"/>
    </source>
</evidence>
<evidence type="ECO:0000313" key="2">
    <source>
        <dbReference type="EMBL" id="MBA8927454.1"/>
    </source>
</evidence>
<accession>A0ABR6BKM8</accession>
<organism evidence="2 3">
    <name type="scientific">Kutzneria viridogrisea</name>
    <dbReference type="NCBI Taxonomy" id="47990"/>
    <lineage>
        <taxon>Bacteria</taxon>
        <taxon>Bacillati</taxon>
        <taxon>Actinomycetota</taxon>
        <taxon>Actinomycetes</taxon>
        <taxon>Pseudonocardiales</taxon>
        <taxon>Pseudonocardiaceae</taxon>
        <taxon>Kutzneria</taxon>
    </lineage>
</organism>
<dbReference type="InterPro" id="IPR002937">
    <property type="entry name" value="Amino_oxidase"/>
</dbReference>
<name>A0ABR6BKM8_9PSEU</name>
<dbReference type="PANTHER" id="PTHR42923:SF46">
    <property type="entry name" value="AMINE OXIDASE"/>
    <property type="match status" value="1"/>
</dbReference>
<sequence length="444" mass="48257">MTAEIDVAVVGAGIAGLTAAHRLRAAGRSVRVFEATDRIGGRMATIRSAGYLVDTGAEQVPERGYDTTWRLLAELGIDRSRAPRIEGGIGMWRHDRAHPDVARPRGLLTGAGLPLSARWDLFRIMALAARHRLDPHRPEATPFGSATVADLARRYHRDLGEYLFHPVVAAFFGWDPHRSSVAPFLSLLAAVGPATQWRTYAEGMDTPARTLADQVDLSTSSPVRQVVADRDSARILFEHNEIRARSVLLAVPAPVALALHANPPEHELPFLQACSFTSVVKAHYLLDRRLAPRGGGRIYALLVPPVEDPTVCTVMFDHVKHPSRVPHGCGLVTLIANPAVVPELLDAPEQEIVTRLAEAGEHYVPGLREATTRAMVSRIRYGLPEATPRALGLRAGFESRLGGVVDYAGDWVKLRPSSEGAVCAGELAASRILDRTTQPGRQRV</sequence>
<comment type="caution">
    <text evidence="2">The sequence shown here is derived from an EMBL/GenBank/DDBJ whole genome shotgun (WGS) entry which is preliminary data.</text>
</comment>
<dbReference type="SUPFAM" id="SSF51905">
    <property type="entry name" value="FAD/NAD(P)-binding domain"/>
    <property type="match status" value="1"/>
</dbReference>
<reference evidence="2 3" key="1">
    <citation type="submission" date="2020-08" db="EMBL/GenBank/DDBJ databases">
        <title>Genomic Encyclopedia of Archaeal and Bacterial Type Strains, Phase II (KMG-II): from individual species to whole genera.</title>
        <authorList>
            <person name="Goeker M."/>
        </authorList>
    </citation>
    <scope>NUCLEOTIDE SEQUENCE [LARGE SCALE GENOMIC DNA]</scope>
    <source>
        <strain evidence="2 3">DSM 43850</strain>
    </source>
</reference>
<keyword evidence="3" id="KW-1185">Reference proteome</keyword>
<feature type="domain" description="Amine oxidase" evidence="1">
    <location>
        <begin position="14"/>
        <end position="433"/>
    </location>
</feature>
<gene>
    <name evidence="2" type="ORF">BC739_004660</name>
</gene>
<dbReference type="PRINTS" id="PR00419">
    <property type="entry name" value="ADXRDTASE"/>
</dbReference>
<protein>
    <submittedName>
        <fullName evidence="2">Oxygen-dependent protoporphyrinogen oxidase</fullName>
        <ecNumber evidence="2">1.3.3.4</ecNumber>
    </submittedName>
</protein>
<dbReference type="PANTHER" id="PTHR42923">
    <property type="entry name" value="PROTOPORPHYRINOGEN OXIDASE"/>
    <property type="match status" value="1"/>
</dbReference>
<evidence type="ECO:0000259" key="1">
    <source>
        <dbReference type="Pfam" id="PF01593"/>
    </source>
</evidence>
<dbReference type="EC" id="1.3.3.4" evidence="2"/>
<dbReference type="Gene3D" id="3.90.660.20">
    <property type="entry name" value="Protoporphyrinogen oxidase, mitochondrial, domain 2"/>
    <property type="match status" value="1"/>
</dbReference>